<dbReference type="Gene3D" id="3.40.50.410">
    <property type="entry name" value="von Willebrand factor, type A domain"/>
    <property type="match status" value="1"/>
</dbReference>
<dbReference type="eggNOG" id="COG2304">
    <property type="taxonomic scope" value="Bacteria"/>
</dbReference>
<dbReference type="SMART" id="SM00327">
    <property type="entry name" value="VWA"/>
    <property type="match status" value="1"/>
</dbReference>
<dbReference type="CDD" id="cd00198">
    <property type="entry name" value="vWFA"/>
    <property type="match status" value="1"/>
</dbReference>
<dbReference type="EMBL" id="AQFT01000136">
    <property type="protein sequence ID" value="EMZ21128.1"/>
    <property type="molecule type" value="Genomic_DNA"/>
</dbReference>
<dbReference type="STRING" id="1235802.C823_04701"/>
<organism evidence="2 3">
    <name type="scientific">Eubacterium plexicaudatum ASF492</name>
    <dbReference type="NCBI Taxonomy" id="1235802"/>
    <lineage>
        <taxon>Bacteria</taxon>
        <taxon>Bacillati</taxon>
        <taxon>Bacillota</taxon>
        <taxon>Clostridia</taxon>
        <taxon>Eubacteriales</taxon>
        <taxon>Eubacteriaceae</taxon>
        <taxon>Eubacterium</taxon>
    </lineage>
</organism>
<dbReference type="PATRIC" id="fig|1235802.3.peg.4962"/>
<evidence type="ECO:0000259" key="1">
    <source>
        <dbReference type="PROSITE" id="PS50234"/>
    </source>
</evidence>
<comment type="caution">
    <text evidence="2">The sequence shown here is derived from an EMBL/GenBank/DDBJ whole genome shotgun (WGS) entry which is preliminary data.</text>
</comment>
<dbReference type="AlphaFoldDB" id="N2A3T9"/>
<dbReference type="InterPro" id="IPR019303">
    <property type="entry name" value="vWA_TerF_C"/>
</dbReference>
<dbReference type="InterPro" id="IPR036465">
    <property type="entry name" value="vWFA_dom_sf"/>
</dbReference>
<dbReference type="Proteomes" id="UP000012589">
    <property type="component" value="Unassembled WGS sequence"/>
</dbReference>
<sequence length="240" mass="27393">MGLLGKFFNKEVDNAQKSVIINLSKSKDNLDKVLVNLSKEGKVNLSKHIAKVALAMDYSGSMDKLFCSGAIQRTITRLLPIALRFDDNGELESWLFSNEKKKLKSVTTNNYEDYVKNIMVKSGMCMGGTEYAPVLRDIVKYYNKTSLNDIPAFIIFITDGANSDQSETDKIIRELSEYNMFVQFVGIGNESFTYLRSLDNMPGRKCDNTGFISVKDMENMNDEELYTELIRQYKDWLDNK</sequence>
<evidence type="ECO:0000313" key="2">
    <source>
        <dbReference type="EMBL" id="EMZ21128.1"/>
    </source>
</evidence>
<protein>
    <recommendedName>
        <fullName evidence="1">VWFA domain-containing protein</fullName>
    </recommendedName>
</protein>
<accession>N2A3T9</accession>
<dbReference type="InterPro" id="IPR002035">
    <property type="entry name" value="VWF_A"/>
</dbReference>
<evidence type="ECO:0000313" key="3">
    <source>
        <dbReference type="Proteomes" id="UP000012589"/>
    </source>
</evidence>
<proteinExistence type="predicted"/>
<name>N2A3T9_9FIRM</name>
<dbReference type="Pfam" id="PF10138">
    <property type="entry name" value="vWA-TerF-like"/>
    <property type="match status" value="1"/>
</dbReference>
<gene>
    <name evidence="2" type="ORF">C823_04701</name>
</gene>
<dbReference type="PROSITE" id="PS50234">
    <property type="entry name" value="VWFA"/>
    <property type="match status" value="1"/>
</dbReference>
<keyword evidence="3" id="KW-1185">Reference proteome</keyword>
<dbReference type="OrthoDB" id="5756874at2"/>
<dbReference type="SUPFAM" id="SSF53300">
    <property type="entry name" value="vWA-like"/>
    <property type="match status" value="1"/>
</dbReference>
<feature type="domain" description="VWFA" evidence="1">
    <location>
        <begin position="51"/>
        <end position="229"/>
    </location>
</feature>
<dbReference type="HOGENOM" id="CLU_089656_1_0_9"/>
<reference evidence="2 3" key="1">
    <citation type="journal article" date="2014" name="Genome Announc.">
        <title>Draft genome sequences of the altered schaedler flora, a defined bacterial community from gnotobiotic mice.</title>
        <authorList>
            <person name="Wannemuehler M.J."/>
            <person name="Overstreet A.M."/>
            <person name="Ward D.V."/>
            <person name="Phillips G.J."/>
        </authorList>
    </citation>
    <scope>NUCLEOTIDE SEQUENCE [LARGE SCALE GENOMIC DNA]</scope>
    <source>
        <strain evidence="2 3">ASF492</strain>
    </source>
</reference>